<keyword evidence="5 6" id="KW-0472">Membrane</keyword>
<keyword evidence="3 6" id="KW-0812">Transmembrane</keyword>
<dbReference type="Gene3D" id="1.20.1250.20">
    <property type="entry name" value="MFS general substrate transporter like domains"/>
    <property type="match status" value="2"/>
</dbReference>
<feature type="transmembrane region" description="Helical" evidence="6">
    <location>
        <begin position="484"/>
        <end position="504"/>
    </location>
</feature>
<evidence type="ECO:0000313" key="7">
    <source>
        <dbReference type="EMBL" id="CAE6441857.1"/>
    </source>
</evidence>
<comment type="caution">
    <text evidence="7">The sequence shown here is derived from an EMBL/GenBank/DDBJ whole genome shotgun (WGS) entry which is preliminary data.</text>
</comment>
<dbReference type="EMBL" id="CAJMWR010002237">
    <property type="protein sequence ID" value="CAE6441857.1"/>
    <property type="molecule type" value="Genomic_DNA"/>
</dbReference>
<feature type="transmembrane region" description="Helical" evidence="6">
    <location>
        <begin position="381"/>
        <end position="399"/>
    </location>
</feature>
<keyword evidence="4 6" id="KW-1133">Transmembrane helix</keyword>
<evidence type="ECO:0000256" key="4">
    <source>
        <dbReference type="ARBA" id="ARBA00022989"/>
    </source>
</evidence>
<evidence type="ECO:0000256" key="1">
    <source>
        <dbReference type="ARBA" id="ARBA00004127"/>
    </source>
</evidence>
<feature type="transmembrane region" description="Helical" evidence="6">
    <location>
        <begin position="316"/>
        <end position="335"/>
    </location>
</feature>
<gene>
    <name evidence="7" type="ORF">RDB_LOCUS79303</name>
</gene>
<keyword evidence="2" id="KW-0813">Transport</keyword>
<dbReference type="Proteomes" id="UP000663840">
    <property type="component" value="Unassembled WGS sequence"/>
</dbReference>
<evidence type="ECO:0000256" key="6">
    <source>
        <dbReference type="SAM" id="Phobius"/>
    </source>
</evidence>
<feature type="transmembrane region" description="Helical" evidence="6">
    <location>
        <begin position="109"/>
        <end position="129"/>
    </location>
</feature>
<sequence>MNSVHSLLQPPKQELVGGPHEVRGVILTHKLPERLRKGSIWILWVILGAVIFINILSQWAASTTLLLELQYSFRITRRNSEQISRGMILSNVFATLAFGRLADVRSRHAASGLALLFFVVGCIMCAASTNSTTFAAGAVFHSIGNGGLRLLSTLFIADYTSLKWRGAALSWTYLPSLVMIWLRPRISITMSWRWTYGMVIIIMSFLCGPALYMLFSATRNTYTAPSLPNSQLMKFKNLVSRMDPIGLSIFTLGFALIEYNSDPAFTSIIADKYPPGRIAKLTIGLLFAFPIFIVWELYGTSFPLMPRRVLQRKGMLFAIMINFLFWLASIFPVAAVKDFMPFVLWNSNDLGLLLSTSAIAYNASAPLLGLVYYFTQRYKPFLCLGSVLFALGCALWVHVARDWDFTVADELPASAAYLFTIQALIGFGIIAVDMGTLISAQASVAHDDLATVTALLAVSSQLATSVGNVVGTASSVLDGATRSVVWLSLALGLSILCLFLSLFVPNYILGNEHSAAEVERREEQDSLESQSK</sequence>
<dbReference type="GO" id="GO:0022857">
    <property type="term" value="F:transmembrane transporter activity"/>
    <property type="evidence" value="ECO:0007669"/>
    <property type="project" value="TreeGrafter"/>
</dbReference>
<dbReference type="AlphaFoldDB" id="A0A8H3AW04"/>
<dbReference type="SUPFAM" id="SSF103473">
    <property type="entry name" value="MFS general substrate transporter"/>
    <property type="match status" value="1"/>
</dbReference>
<comment type="subcellular location">
    <subcellularLocation>
        <location evidence="1">Endomembrane system</location>
        <topology evidence="1">Multi-pass membrane protein</topology>
    </subcellularLocation>
</comment>
<feature type="transmembrane region" description="Helical" evidence="6">
    <location>
        <begin position="411"/>
        <end position="432"/>
    </location>
</feature>
<dbReference type="GO" id="GO:0005886">
    <property type="term" value="C:plasma membrane"/>
    <property type="evidence" value="ECO:0007669"/>
    <property type="project" value="TreeGrafter"/>
</dbReference>
<evidence type="ECO:0000256" key="3">
    <source>
        <dbReference type="ARBA" id="ARBA00022692"/>
    </source>
</evidence>
<reference evidence="7" key="1">
    <citation type="submission" date="2021-01" db="EMBL/GenBank/DDBJ databases">
        <authorList>
            <person name="Kaushik A."/>
        </authorList>
    </citation>
    <scope>NUCLEOTIDE SEQUENCE</scope>
    <source>
        <strain evidence="7">AG1-1A</strain>
    </source>
</reference>
<feature type="transmembrane region" description="Helical" evidence="6">
    <location>
        <begin position="277"/>
        <end position="295"/>
    </location>
</feature>
<protein>
    <recommendedName>
        <fullName evidence="9">Major facilitator superfamily (MFS) profile domain-containing protein</fullName>
    </recommendedName>
</protein>
<feature type="transmembrane region" description="Helical" evidence="6">
    <location>
        <begin position="194"/>
        <end position="217"/>
    </location>
</feature>
<dbReference type="GO" id="GO:0012505">
    <property type="term" value="C:endomembrane system"/>
    <property type="evidence" value="ECO:0007669"/>
    <property type="project" value="UniProtKB-SubCell"/>
</dbReference>
<proteinExistence type="predicted"/>
<evidence type="ECO:0000313" key="8">
    <source>
        <dbReference type="Proteomes" id="UP000663840"/>
    </source>
</evidence>
<name>A0A8H3AW04_9AGAM</name>
<evidence type="ECO:0000256" key="2">
    <source>
        <dbReference type="ARBA" id="ARBA00022448"/>
    </source>
</evidence>
<feature type="transmembrane region" description="Helical" evidence="6">
    <location>
        <begin position="40"/>
        <end position="62"/>
    </location>
</feature>
<dbReference type="InterPro" id="IPR036259">
    <property type="entry name" value="MFS_trans_sf"/>
</dbReference>
<evidence type="ECO:0000256" key="5">
    <source>
        <dbReference type="ARBA" id="ARBA00023136"/>
    </source>
</evidence>
<dbReference type="PANTHER" id="PTHR23501">
    <property type="entry name" value="MAJOR FACILITATOR SUPERFAMILY"/>
    <property type="match status" value="1"/>
</dbReference>
<evidence type="ECO:0008006" key="9">
    <source>
        <dbReference type="Google" id="ProtNLM"/>
    </source>
</evidence>
<dbReference type="PANTHER" id="PTHR23501:SF191">
    <property type="entry name" value="VACUOLAR BASIC AMINO ACID TRANSPORTER 4"/>
    <property type="match status" value="1"/>
</dbReference>
<feature type="transmembrane region" description="Helical" evidence="6">
    <location>
        <begin position="444"/>
        <end position="464"/>
    </location>
</feature>
<accession>A0A8H3AW04</accession>
<organism evidence="7 8">
    <name type="scientific">Rhizoctonia solani</name>
    <dbReference type="NCBI Taxonomy" id="456999"/>
    <lineage>
        <taxon>Eukaryota</taxon>
        <taxon>Fungi</taxon>
        <taxon>Dikarya</taxon>
        <taxon>Basidiomycota</taxon>
        <taxon>Agaricomycotina</taxon>
        <taxon>Agaricomycetes</taxon>
        <taxon>Cantharellales</taxon>
        <taxon>Ceratobasidiaceae</taxon>
        <taxon>Rhizoctonia</taxon>
    </lineage>
</organism>
<feature type="transmembrane region" description="Helical" evidence="6">
    <location>
        <begin position="350"/>
        <end position="374"/>
    </location>
</feature>
<feature type="transmembrane region" description="Helical" evidence="6">
    <location>
        <begin position="82"/>
        <end position="102"/>
    </location>
</feature>
<feature type="transmembrane region" description="Helical" evidence="6">
    <location>
        <begin position="238"/>
        <end position="257"/>
    </location>
</feature>